<evidence type="ECO:0000256" key="8">
    <source>
        <dbReference type="ARBA" id="ARBA00022840"/>
    </source>
</evidence>
<keyword evidence="9" id="KW-0746">Sphingolipid metabolism</keyword>
<dbReference type="RefSeq" id="XP_024664645.1">
    <property type="nucleotide sequence ID" value="XM_024808877.1"/>
</dbReference>
<feature type="compositionally biased region" description="Low complexity" evidence="13">
    <location>
        <begin position="73"/>
        <end position="87"/>
    </location>
</feature>
<feature type="compositionally biased region" description="Polar residues" evidence="13">
    <location>
        <begin position="210"/>
        <end position="223"/>
    </location>
</feature>
<keyword evidence="8 12" id="KW-0067">ATP-binding</keyword>
<keyword evidence="4" id="KW-0597">Phosphoprotein</keyword>
<dbReference type="SMART" id="SM00133">
    <property type="entry name" value="S_TK_X"/>
    <property type="match status" value="1"/>
</dbReference>
<dbReference type="PROSITE" id="PS00108">
    <property type="entry name" value="PROTEIN_KINASE_ST"/>
    <property type="match status" value="1"/>
</dbReference>
<comment type="catalytic activity">
    <reaction evidence="11">
        <text>L-seryl-[protein] + ATP = O-phospho-L-seryl-[protein] + ADP + H(+)</text>
        <dbReference type="Rhea" id="RHEA:17989"/>
        <dbReference type="Rhea" id="RHEA-COMP:9863"/>
        <dbReference type="Rhea" id="RHEA-COMP:11604"/>
        <dbReference type="ChEBI" id="CHEBI:15378"/>
        <dbReference type="ChEBI" id="CHEBI:29999"/>
        <dbReference type="ChEBI" id="CHEBI:30616"/>
        <dbReference type="ChEBI" id="CHEBI:83421"/>
        <dbReference type="ChEBI" id="CHEBI:456216"/>
        <dbReference type="EC" id="2.7.11.1"/>
    </reaction>
</comment>
<keyword evidence="6 12" id="KW-0547">Nucleotide-binding</keyword>
<accession>A0A2T0FI84</accession>
<keyword evidence="5" id="KW-0808">Transferase</keyword>
<dbReference type="Gene3D" id="3.30.200.20">
    <property type="entry name" value="Phosphorylase Kinase, domain 1"/>
    <property type="match status" value="1"/>
</dbReference>
<dbReference type="FunFam" id="1.10.510.10:FF:000008">
    <property type="entry name" value="Non-specific serine/threonine protein kinase"/>
    <property type="match status" value="1"/>
</dbReference>
<dbReference type="InterPro" id="IPR011009">
    <property type="entry name" value="Kinase-like_dom_sf"/>
</dbReference>
<dbReference type="GO" id="GO:0070941">
    <property type="term" value="P:eisosome assembly"/>
    <property type="evidence" value="ECO:0007669"/>
    <property type="project" value="UniProtKB-ARBA"/>
</dbReference>
<dbReference type="InterPro" id="IPR000961">
    <property type="entry name" value="AGC-kinase_C"/>
</dbReference>
<dbReference type="PROSITE" id="PS51285">
    <property type="entry name" value="AGC_KINASE_CTER"/>
    <property type="match status" value="1"/>
</dbReference>
<dbReference type="GO" id="GO:0006665">
    <property type="term" value="P:sphingolipid metabolic process"/>
    <property type="evidence" value="ECO:0007669"/>
    <property type="project" value="UniProtKB-KW"/>
</dbReference>
<evidence type="ECO:0000256" key="4">
    <source>
        <dbReference type="ARBA" id="ARBA00022553"/>
    </source>
</evidence>
<dbReference type="Proteomes" id="UP000238350">
    <property type="component" value="Unassembled WGS sequence"/>
</dbReference>
<dbReference type="EC" id="2.7.11.1" evidence="2"/>
<comment type="catalytic activity">
    <reaction evidence="10">
        <text>L-threonyl-[protein] + ATP = O-phospho-L-threonyl-[protein] + ADP + H(+)</text>
        <dbReference type="Rhea" id="RHEA:46608"/>
        <dbReference type="Rhea" id="RHEA-COMP:11060"/>
        <dbReference type="Rhea" id="RHEA-COMP:11605"/>
        <dbReference type="ChEBI" id="CHEBI:15378"/>
        <dbReference type="ChEBI" id="CHEBI:30013"/>
        <dbReference type="ChEBI" id="CHEBI:30616"/>
        <dbReference type="ChEBI" id="CHEBI:61977"/>
        <dbReference type="ChEBI" id="CHEBI:456216"/>
        <dbReference type="EC" id="2.7.11.1"/>
    </reaction>
</comment>
<evidence type="ECO:0000256" key="9">
    <source>
        <dbReference type="ARBA" id="ARBA00022919"/>
    </source>
</evidence>
<dbReference type="Gene3D" id="1.10.510.10">
    <property type="entry name" value="Transferase(Phosphotransferase) domain 1"/>
    <property type="match status" value="1"/>
</dbReference>
<evidence type="ECO:0000256" key="11">
    <source>
        <dbReference type="ARBA" id="ARBA00048679"/>
    </source>
</evidence>
<keyword evidence="7 16" id="KW-0418">Kinase</keyword>
<dbReference type="OrthoDB" id="63267at2759"/>
<dbReference type="GO" id="GO:0016020">
    <property type="term" value="C:membrane"/>
    <property type="evidence" value="ECO:0007669"/>
    <property type="project" value="GOC"/>
</dbReference>
<dbReference type="InterPro" id="IPR017892">
    <property type="entry name" value="Pkinase_C"/>
</dbReference>
<dbReference type="EMBL" id="NDIQ01000021">
    <property type="protein sequence ID" value="PRT54700.1"/>
    <property type="molecule type" value="Genomic_DNA"/>
</dbReference>
<dbReference type="InterPro" id="IPR017441">
    <property type="entry name" value="Protein_kinase_ATP_BS"/>
</dbReference>
<evidence type="ECO:0000313" key="17">
    <source>
        <dbReference type="Proteomes" id="UP000238350"/>
    </source>
</evidence>
<dbReference type="STRING" id="45607.A0A2T0FI84"/>
<organism evidence="16 17">
    <name type="scientific">Wickerhamiella sorbophila</name>
    <dbReference type="NCBI Taxonomy" id="45607"/>
    <lineage>
        <taxon>Eukaryota</taxon>
        <taxon>Fungi</taxon>
        <taxon>Dikarya</taxon>
        <taxon>Ascomycota</taxon>
        <taxon>Saccharomycotina</taxon>
        <taxon>Dipodascomycetes</taxon>
        <taxon>Dipodascales</taxon>
        <taxon>Trichomonascaceae</taxon>
        <taxon>Wickerhamiella</taxon>
    </lineage>
</organism>
<feature type="compositionally biased region" description="Polar residues" evidence="13">
    <location>
        <begin position="53"/>
        <end position="72"/>
    </location>
</feature>
<dbReference type="GO" id="GO:0004674">
    <property type="term" value="F:protein serine/threonine kinase activity"/>
    <property type="evidence" value="ECO:0007669"/>
    <property type="project" value="UniProtKB-KW"/>
</dbReference>
<evidence type="ECO:0000256" key="7">
    <source>
        <dbReference type="ARBA" id="ARBA00022777"/>
    </source>
</evidence>
<feature type="domain" description="AGC-kinase C-terminal" evidence="15">
    <location>
        <begin position="534"/>
        <end position="606"/>
    </location>
</feature>
<comment type="similarity">
    <text evidence="1">Belongs to the protein kinase superfamily. AGC Ser/Thr protein kinase family. RAC subfamily.</text>
</comment>
<dbReference type="GO" id="GO:0106310">
    <property type="term" value="F:protein serine kinase activity"/>
    <property type="evidence" value="ECO:0007669"/>
    <property type="project" value="RHEA"/>
</dbReference>
<evidence type="ECO:0000256" key="1">
    <source>
        <dbReference type="ARBA" id="ARBA00006935"/>
    </source>
</evidence>
<protein>
    <recommendedName>
        <fullName evidence="2">non-specific serine/threonine protein kinase</fullName>
        <ecNumber evidence="2">2.7.11.1</ecNumber>
    </recommendedName>
</protein>
<dbReference type="SUPFAM" id="SSF56112">
    <property type="entry name" value="Protein kinase-like (PK-like)"/>
    <property type="match status" value="1"/>
</dbReference>
<dbReference type="FunFam" id="3.30.200.20:FF:000048">
    <property type="entry name" value="Non-specific serine/threonine protein kinase"/>
    <property type="match status" value="1"/>
</dbReference>
<evidence type="ECO:0000256" key="10">
    <source>
        <dbReference type="ARBA" id="ARBA00047899"/>
    </source>
</evidence>
<feature type="region of interest" description="Disordered" evidence="13">
    <location>
        <begin position="182"/>
        <end position="223"/>
    </location>
</feature>
<dbReference type="GeneID" id="36516068"/>
<feature type="compositionally biased region" description="Low complexity" evidence="13">
    <location>
        <begin position="191"/>
        <end position="209"/>
    </location>
</feature>
<dbReference type="GO" id="GO:0060237">
    <property type="term" value="P:regulation of fungal-type cell wall organization"/>
    <property type="evidence" value="ECO:0007669"/>
    <property type="project" value="UniProtKB-ARBA"/>
</dbReference>
<keyword evidence="3" id="KW-0723">Serine/threonine-protein kinase</keyword>
<keyword evidence="9" id="KW-0443">Lipid metabolism</keyword>
<reference evidence="16 17" key="1">
    <citation type="submission" date="2017-04" db="EMBL/GenBank/DDBJ databases">
        <title>Genome sequencing of [Candida] sorbophila.</title>
        <authorList>
            <person name="Ahn J.O."/>
        </authorList>
    </citation>
    <scope>NUCLEOTIDE SEQUENCE [LARGE SCALE GENOMIC DNA]</scope>
    <source>
        <strain evidence="16 17">DS02</strain>
    </source>
</reference>
<feature type="compositionally biased region" description="Low complexity" evidence="13">
    <location>
        <begin position="23"/>
        <end position="37"/>
    </location>
</feature>
<evidence type="ECO:0000256" key="5">
    <source>
        <dbReference type="ARBA" id="ARBA00022679"/>
    </source>
</evidence>
<name>A0A2T0FI84_9ASCO</name>
<feature type="binding site" evidence="12">
    <location>
        <position position="311"/>
    </location>
    <ligand>
        <name>ATP</name>
        <dbReference type="ChEBI" id="CHEBI:30616"/>
    </ligand>
</feature>
<comment type="caution">
    <text evidence="16">The sequence shown here is derived from an EMBL/GenBank/DDBJ whole genome shotgun (WGS) entry which is preliminary data.</text>
</comment>
<evidence type="ECO:0000256" key="2">
    <source>
        <dbReference type="ARBA" id="ARBA00012513"/>
    </source>
</evidence>
<dbReference type="Pfam" id="PF00069">
    <property type="entry name" value="Pkinase"/>
    <property type="match status" value="1"/>
</dbReference>
<evidence type="ECO:0000256" key="6">
    <source>
        <dbReference type="ARBA" id="ARBA00022741"/>
    </source>
</evidence>
<evidence type="ECO:0000256" key="3">
    <source>
        <dbReference type="ARBA" id="ARBA00022527"/>
    </source>
</evidence>
<evidence type="ECO:0000256" key="13">
    <source>
        <dbReference type="SAM" id="MobiDB-lite"/>
    </source>
</evidence>
<dbReference type="InterPro" id="IPR000719">
    <property type="entry name" value="Prot_kinase_dom"/>
</dbReference>
<dbReference type="PROSITE" id="PS50011">
    <property type="entry name" value="PROTEIN_KINASE_DOM"/>
    <property type="match status" value="1"/>
</dbReference>
<sequence>MASTWKLTKKLKETHISAAFLRGSSSHNQSPGNSSRSNTLVSGKDARDELTTPRPSVSKAPSSDGSRTVSKESANSASESTMAAATATSKKPSLLRVKIYGSTDLVVPAEVRAALPEWAFDSSTTRPPPIYLVLDYDKNQIVLDAIGGTAESPVWDKTTAFDAASSSPPLKAEIFARTVQHIQEDERDPKLASNRNSSSSLMSAFSTKSNAKTNTMPPSSGTTSIKSIHLGSLLLPTDSSSPSEPVQLKTQQGRNAGSLLIRFEKQATRNQPLTIDDFTLLKVVGKGSFGKVMQVRKKDTQQIYALKTIRKAHIVSRSEVGHTLAERMVLAKINNPFIVPLKFSFQSPEKLYLVLAFVNGGELFHHLQREGRFDLNRARFYTAELLCALECLHEYNVIYRDLKPENILIDYSGHIALCDFGLCKLNMGSEEKTNTFCGTPEYLAPEVLMGQGYTKVVDWWTLGVLFYEMLTGLPPFYDQNTPNMYQKILHDQLTFPSNMDKDARSLLQGLLDRNPKTRLGANGAVEIRAHPFFRQIDWKCLLNKKYAAPFQPSVVSATDTSNFDQEFTNEVPTDSVVDAASVLTASVQQQFGGWSYANEGQLAASGKW</sequence>
<dbReference type="SMART" id="SM00220">
    <property type="entry name" value="S_TKc"/>
    <property type="match status" value="1"/>
</dbReference>
<evidence type="ECO:0000259" key="15">
    <source>
        <dbReference type="PROSITE" id="PS51285"/>
    </source>
</evidence>
<feature type="region of interest" description="Disordered" evidence="13">
    <location>
        <begin position="20"/>
        <end position="87"/>
    </location>
</feature>
<proteinExistence type="inferred from homology"/>
<dbReference type="PANTHER" id="PTHR24351">
    <property type="entry name" value="RIBOSOMAL PROTEIN S6 KINASE"/>
    <property type="match status" value="1"/>
</dbReference>
<dbReference type="InterPro" id="IPR008271">
    <property type="entry name" value="Ser/Thr_kinase_AS"/>
</dbReference>
<dbReference type="AlphaFoldDB" id="A0A2T0FI84"/>
<evidence type="ECO:0000256" key="12">
    <source>
        <dbReference type="PROSITE-ProRule" id="PRU10141"/>
    </source>
</evidence>
<evidence type="ECO:0000259" key="14">
    <source>
        <dbReference type="PROSITE" id="PS50011"/>
    </source>
</evidence>
<gene>
    <name evidence="16" type="ORF">B9G98_02320</name>
</gene>
<dbReference type="PROSITE" id="PS00107">
    <property type="entry name" value="PROTEIN_KINASE_ATP"/>
    <property type="match status" value="1"/>
</dbReference>
<keyword evidence="17" id="KW-1185">Reference proteome</keyword>
<feature type="domain" description="Protein kinase" evidence="14">
    <location>
        <begin position="278"/>
        <end position="533"/>
    </location>
</feature>
<evidence type="ECO:0000313" key="16">
    <source>
        <dbReference type="EMBL" id="PRT54700.1"/>
    </source>
</evidence>
<dbReference type="GO" id="GO:0005524">
    <property type="term" value="F:ATP binding"/>
    <property type="evidence" value="ECO:0007669"/>
    <property type="project" value="UniProtKB-UniRule"/>
</dbReference>
<dbReference type="Pfam" id="PF00433">
    <property type="entry name" value="Pkinase_C"/>
    <property type="match status" value="1"/>
</dbReference>